<sequence length="73" mass="8328">MFTCRIMQTDALLSTCLLNHNDILSRSIAVKICHSLVLCLLTLLSAKEKHIILTKSVRQLFSRHTEIKFLLSC</sequence>
<dbReference type="AlphaFoldDB" id="J9G7Q5"/>
<proteinExistence type="predicted"/>
<protein>
    <submittedName>
        <fullName evidence="1">Uncharacterized protein</fullName>
    </submittedName>
</protein>
<organism evidence="1">
    <name type="scientific">gut metagenome</name>
    <dbReference type="NCBI Taxonomy" id="749906"/>
    <lineage>
        <taxon>unclassified sequences</taxon>
        <taxon>metagenomes</taxon>
        <taxon>organismal metagenomes</taxon>
    </lineage>
</organism>
<reference evidence="1" key="1">
    <citation type="journal article" date="2012" name="PLoS ONE">
        <title>Gene sets for utilization of primary and secondary nutrition supplies in the distal gut of endangered iberian lynx.</title>
        <authorList>
            <person name="Alcaide M."/>
            <person name="Messina E."/>
            <person name="Richter M."/>
            <person name="Bargiela R."/>
            <person name="Peplies J."/>
            <person name="Huws S.A."/>
            <person name="Newbold C.J."/>
            <person name="Golyshin P.N."/>
            <person name="Simon M.A."/>
            <person name="Lopez G."/>
            <person name="Yakimov M.M."/>
            <person name="Ferrer M."/>
        </authorList>
    </citation>
    <scope>NUCLEOTIDE SEQUENCE</scope>
</reference>
<accession>J9G7Q5</accession>
<gene>
    <name evidence="1" type="ORF">EVA_14079</name>
</gene>
<comment type="caution">
    <text evidence="1">The sequence shown here is derived from an EMBL/GenBank/DDBJ whole genome shotgun (WGS) entry which is preliminary data.</text>
</comment>
<name>J9G7Q5_9ZZZZ</name>
<dbReference type="EMBL" id="AMCI01004573">
    <property type="protein sequence ID" value="EJW97812.1"/>
    <property type="molecule type" value="Genomic_DNA"/>
</dbReference>
<evidence type="ECO:0000313" key="1">
    <source>
        <dbReference type="EMBL" id="EJW97812.1"/>
    </source>
</evidence>